<dbReference type="AlphaFoldDB" id="A0A4R4DWE4"/>
<dbReference type="PROSITE" id="PS50110">
    <property type="entry name" value="RESPONSE_REGULATORY"/>
    <property type="match status" value="1"/>
</dbReference>
<dbReference type="Pfam" id="PF00072">
    <property type="entry name" value="Response_reg"/>
    <property type="match status" value="1"/>
</dbReference>
<dbReference type="InterPro" id="IPR011006">
    <property type="entry name" value="CheY-like_superfamily"/>
</dbReference>
<evidence type="ECO:0000256" key="1">
    <source>
        <dbReference type="ARBA" id="ARBA00022553"/>
    </source>
</evidence>
<dbReference type="Proteomes" id="UP000295023">
    <property type="component" value="Unassembled WGS sequence"/>
</dbReference>
<evidence type="ECO:0000256" key="2">
    <source>
        <dbReference type="PROSITE-ProRule" id="PRU00169"/>
    </source>
</evidence>
<dbReference type="InterPro" id="IPR050595">
    <property type="entry name" value="Bact_response_regulator"/>
</dbReference>
<evidence type="ECO:0000313" key="4">
    <source>
        <dbReference type="EMBL" id="TCZ64998.1"/>
    </source>
</evidence>
<comment type="caution">
    <text evidence="4">The sequence shown here is derived from an EMBL/GenBank/DDBJ whole genome shotgun (WGS) entry which is preliminary data.</text>
</comment>
<name>A0A4R4DWE4_9PROT</name>
<evidence type="ECO:0000313" key="5">
    <source>
        <dbReference type="Proteomes" id="UP000295023"/>
    </source>
</evidence>
<organism evidence="4 5">
    <name type="scientific">Roseicella aquatilis</name>
    <dbReference type="NCBI Taxonomy" id="2527868"/>
    <lineage>
        <taxon>Bacteria</taxon>
        <taxon>Pseudomonadati</taxon>
        <taxon>Pseudomonadota</taxon>
        <taxon>Alphaproteobacteria</taxon>
        <taxon>Acetobacterales</taxon>
        <taxon>Roseomonadaceae</taxon>
        <taxon>Roseicella</taxon>
    </lineage>
</organism>
<dbReference type="InterPro" id="IPR001789">
    <property type="entry name" value="Sig_transdc_resp-reg_receiver"/>
</dbReference>
<protein>
    <submittedName>
        <fullName evidence="4">Response regulator</fullName>
    </submittedName>
</protein>
<keyword evidence="5" id="KW-1185">Reference proteome</keyword>
<sequence length="134" mass="14407">MRAARMHALVIDDATTVRLFHRGVLEKAGFSVTEAMNGLEALEQALAATTPLDLLLVDVNMPRMDGYAFLRAIRVEPGLRGTPAIMISTEREGHDADRAFEAGANLFLVKPVRPEVLGRLARALAGAGREAAVS</sequence>
<dbReference type="GO" id="GO:0000160">
    <property type="term" value="P:phosphorelay signal transduction system"/>
    <property type="evidence" value="ECO:0007669"/>
    <property type="project" value="InterPro"/>
</dbReference>
<dbReference type="PANTHER" id="PTHR44591:SF25">
    <property type="entry name" value="CHEMOTAXIS TWO-COMPONENT RESPONSE REGULATOR"/>
    <property type="match status" value="1"/>
</dbReference>
<evidence type="ECO:0000259" key="3">
    <source>
        <dbReference type="PROSITE" id="PS50110"/>
    </source>
</evidence>
<dbReference type="SUPFAM" id="SSF52172">
    <property type="entry name" value="CheY-like"/>
    <property type="match status" value="1"/>
</dbReference>
<reference evidence="4 5" key="1">
    <citation type="submission" date="2019-03" db="EMBL/GenBank/DDBJ databases">
        <title>Paracraurococcus aquatilis NE82 genome sequence.</title>
        <authorList>
            <person name="Zhao Y."/>
            <person name="Du Z."/>
        </authorList>
    </citation>
    <scope>NUCLEOTIDE SEQUENCE [LARGE SCALE GENOMIC DNA]</scope>
    <source>
        <strain evidence="4 5">NE82</strain>
    </source>
</reference>
<keyword evidence="1 2" id="KW-0597">Phosphoprotein</keyword>
<accession>A0A4R4DWE4</accession>
<feature type="modified residue" description="4-aspartylphosphate" evidence="2">
    <location>
        <position position="58"/>
    </location>
</feature>
<dbReference type="OrthoDB" id="9800897at2"/>
<proteinExistence type="predicted"/>
<feature type="domain" description="Response regulatory" evidence="3">
    <location>
        <begin position="7"/>
        <end position="125"/>
    </location>
</feature>
<dbReference type="PANTHER" id="PTHR44591">
    <property type="entry name" value="STRESS RESPONSE REGULATOR PROTEIN 1"/>
    <property type="match status" value="1"/>
</dbReference>
<dbReference type="Gene3D" id="3.40.50.2300">
    <property type="match status" value="1"/>
</dbReference>
<gene>
    <name evidence="4" type="ORF">EXY23_06415</name>
</gene>
<dbReference type="EMBL" id="SKBM01000004">
    <property type="protein sequence ID" value="TCZ64998.1"/>
    <property type="molecule type" value="Genomic_DNA"/>
</dbReference>
<dbReference type="SMART" id="SM00448">
    <property type="entry name" value="REC"/>
    <property type="match status" value="1"/>
</dbReference>